<feature type="domain" description="Peptidase C1A papain C-terminal" evidence="1">
    <location>
        <begin position="9"/>
        <end position="88"/>
    </location>
</feature>
<evidence type="ECO:0000313" key="2">
    <source>
        <dbReference type="EMBL" id="CAL6083217.1"/>
    </source>
</evidence>
<dbReference type="EMBL" id="CAXDID020000370">
    <property type="protein sequence ID" value="CAL6083217.1"/>
    <property type="molecule type" value="Genomic_DNA"/>
</dbReference>
<dbReference type="InterPro" id="IPR000668">
    <property type="entry name" value="Peptidase_C1A_C"/>
</dbReference>
<dbReference type="Pfam" id="PF00112">
    <property type="entry name" value="Peptidase_C1"/>
    <property type="match status" value="1"/>
</dbReference>
<name>A0ABP1LHJ7_9EUKA</name>
<keyword evidence="3" id="KW-1185">Reference proteome</keyword>
<comment type="caution">
    <text evidence="2">The sequence shown here is derived from an EMBL/GenBank/DDBJ whole genome shotgun (WGS) entry which is preliminary data.</text>
</comment>
<protein>
    <submittedName>
        <fullName evidence="2">Cathepsin_B</fullName>
    </submittedName>
</protein>
<gene>
    <name evidence="2" type="ORF">HINF_LOCUS61618</name>
</gene>
<reference evidence="2 3" key="1">
    <citation type="submission" date="2024-07" db="EMBL/GenBank/DDBJ databases">
        <authorList>
            <person name="Akdeniz Z."/>
        </authorList>
    </citation>
    <scope>NUCLEOTIDE SEQUENCE [LARGE SCALE GENOMIC DNA]</scope>
</reference>
<proteinExistence type="predicted"/>
<organism evidence="2 3">
    <name type="scientific">Hexamita inflata</name>
    <dbReference type="NCBI Taxonomy" id="28002"/>
    <lineage>
        <taxon>Eukaryota</taxon>
        <taxon>Metamonada</taxon>
        <taxon>Diplomonadida</taxon>
        <taxon>Hexamitidae</taxon>
        <taxon>Hexamitinae</taxon>
        <taxon>Hexamita</taxon>
    </lineage>
</organism>
<evidence type="ECO:0000313" key="3">
    <source>
        <dbReference type="Proteomes" id="UP001642409"/>
    </source>
</evidence>
<accession>A0ABP1LHJ7</accession>
<dbReference type="Proteomes" id="UP001642409">
    <property type="component" value="Unassembled WGS sequence"/>
</dbReference>
<sequence>MLHDSQRLGCWIFSAVGPFLDYYCISGNDAKSIQFSDQFMVSCDTDNEGYDGGYLDRDMVFLKKTGVSTEKCVQYQSETKVCPRSAMTSQILKLLNQLAS</sequence>
<dbReference type="SUPFAM" id="SSF54001">
    <property type="entry name" value="Cysteine proteinases"/>
    <property type="match status" value="1"/>
</dbReference>
<dbReference type="Gene3D" id="3.90.70.10">
    <property type="entry name" value="Cysteine proteinases"/>
    <property type="match status" value="1"/>
</dbReference>
<dbReference type="InterPro" id="IPR038765">
    <property type="entry name" value="Papain-like_cys_pep_sf"/>
</dbReference>
<evidence type="ECO:0000259" key="1">
    <source>
        <dbReference type="Pfam" id="PF00112"/>
    </source>
</evidence>